<organism evidence="2 3">
    <name type="scientific">Ktedonosporobacter rubrisoli</name>
    <dbReference type="NCBI Taxonomy" id="2509675"/>
    <lineage>
        <taxon>Bacteria</taxon>
        <taxon>Bacillati</taxon>
        <taxon>Chloroflexota</taxon>
        <taxon>Ktedonobacteria</taxon>
        <taxon>Ktedonobacterales</taxon>
        <taxon>Ktedonosporobacteraceae</taxon>
        <taxon>Ktedonosporobacter</taxon>
    </lineage>
</organism>
<gene>
    <name evidence="2" type="ORF">EPA93_37470</name>
</gene>
<dbReference type="KEGG" id="kbs:EPA93_37470"/>
<proteinExistence type="predicted"/>
<evidence type="ECO:0000313" key="3">
    <source>
        <dbReference type="Proteomes" id="UP000290365"/>
    </source>
</evidence>
<accession>A0A4P6K0P5</accession>
<dbReference type="Proteomes" id="UP000290365">
    <property type="component" value="Chromosome"/>
</dbReference>
<sequence length="814" mass="91696">MSLNGMGSLLSYTIGIHMQQSDFDLLQTVPPYHLQSLIKTRHIAAPKLQLNSSSSIAPPQSMAEVAQTLFDQDSISEAFEELNDLEKLLLRELCSCGGRANSRDLALYFTSAGLLTPVKKNEQVAHESPVSRVAELSLTYQPGGGLQYPAAHPHGVFEQALRHLLVLGLLFWGKQTNFMGREYTSGVHDGVLIVPLTVQESARSSWGLSESLRQFEDEENSTSQGEGIRALQRLLYLYWSLVSATRDGLAIINNGLLARSALRHVVEKLGPKLHIEQARVESDAPHLLFIRLLLMKLGLLQERHGVIYALPAESFFSLPLLERARRCFHLYLETPFWNELFDLPEVNVRPGPTLLEPAHEEVIRARHAVVERLLYEGLEQWHDFATFIARTKLYVPYLLFPRQYGPRAERYSSGSNPYGWDFRLRRGWLTHREGWHLVEGGFIRSVVGGPLHWLGLVETDREEAPNSFRLLPDIITSLSNTSSADEDEGGGRLIVQPNFELVALAPVPELLLVKLDRFAELVSLEHIAQYKLTKSSVTRAIQMGLHAENIQAMLEQAAGKALPQNVSYSLAEWERQARRVEIWNSTTLLEVDDEAWLDELLASEQTRHLFRRRLAPRIAEVTSQQLAALQELLWQRDYLPALTQAPAYEGPIESWRASPHEPQWQLHDSGLLQPLYAVLDLYLVAELEGFSARDEASGWSRLTPSALQKALQQGISLEYIVRFLQQYCEGGIPGSLLIRLKLWGNGYEAGHDIHVEHAPLLRLPSQVLQDLQADQEIQSLLGQEVEPAASLVRVDQANLARVLALLRERGFSLD</sequence>
<evidence type="ECO:0000313" key="2">
    <source>
        <dbReference type="EMBL" id="QBD81362.1"/>
    </source>
</evidence>
<reference evidence="2 3" key="1">
    <citation type="submission" date="2019-01" db="EMBL/GenBank/DDBJ databases">
        <title>Ktedonosporobacter rubrisoli SCAWS-G2.</title>
        <authorList>
            <person name="Huang Y."/>
            <person name="Yan B."/>
        </authorList>
    </citation>
    <scope>NUCLEOTIDE SEQUENCE [LARGE SCALE GENOMIC DNA]</scope>
    <source>
        <strain evidence="2 3">SCAWS-G2</strain>
    </source>
</reference>
<evidence type="ECO:0000259" key="1">
    <source>
        <dbReference type="Pfam" id="PF13625"/>
    </source>
</evidence>
<protein>
    <recommendedName>
        <fullName evidence="1">Helicase XPB/Ssl2 N-terminal domain-containing protein</fullName>
    </recommendedName>
</protein>
<name>A0A4P6K0P5_KTERU</name>
<dbReference type="Pfam" id="PF13625">
    <property type="entry name" value="Helicase_C_3"/>
    <property type="match status" value="1"/>
</dbReference>
<keyword evidence="3" id="KW-1185">Reference proteome</keyword>
<dbReference type="AlphaFoldDB" id="A0A4P6K0P5"/>
<feature type="domain" description="Helicase XPB/Ssl2 N-terminal" evidence="1">
    <location>
        <begin position="493"/>
        <end position="615"/>
    </location>
</feature>
<dbReference type="InterPro" id="IPR032830">
    <property type="entry name" value="XPB/Ssl2_N"/>
</dbReference>
<dbReference type="EMBL" id="CP035758">
    <property type="protein sequence ID" value="QBD81362.1"/>
    <property type="molecule type" value="Genomic_DNA"/>
</dbReference>
<dbReference type="OrthoDB" id="137167at2"/>